<dbReference type="SUPFAM" id="SSF53067">
    <property type="entry name" value="Actin-like ATPase domain"/>
    <property type="match status" value="2"/>
</dbReference>
<protein>
    <submittedName>
        <fullName evidence="2">Exopolyphosphatase</fullName>
    </submittedName>
</protein>
<dbReference type="STRING" id="594679.SD28_07470"/>
<sequence>MSKIVATIDLGSNSFHMLISEVKSNGEVVTLSKQKQKVQLRAGLNNNLTISKDAQDRAIECLEFFAKEIKAYNVEYIKAVGTYTLRKAKNNIKGFKKKLDKALGAKIKIISGAEEARLVYVGARDNQDIHQKTLVIDIGGGSTELVIGKGNKILIARSLDMGCVGMQKDFFGNDKLDFSNFHETVARAKKILESIAIKYKKIGWDMVLGSSGTIISVTNICQQMTGSSTITKDFLNNLITMMMDKKEVENISFEGLREDRESVLAGGVAILYAIFDFLEISHMHLSNGAVREGMLYELVKNKYKIQIQ</sequence>
<dbReference type="InterPro" id="IPR050273">
    <property type="entry name" value="GppA/Ppx_hydrolase"/>
</dbReference>
<organism evidence="2 3">
    <name type="scientific">Allofrancisella guangzhouensis</name>
    <dbReference type="NCBI Taxonomy" id="594679"/>
    <lineage>
        <taxon>Bacteria</taxon>
        <taxon>Pseudomonadati</taxon>
        <taxon>Pseudomonadota</taxon>
        <taxon>Gammaproteobacteria</taxon>
        <taxon>Thiotrichales</taxon>
        <taxon>Francisellaceae</taxon>
        <taxon>Allofrancisella</taxon>
    </lineage>
</organism>
<dbReference type="EMBL" id="CP010427">
    <property type="protein sequence ID" value="AJC49465.1"/>
    <property type="molecule type" value="Genomic_DNA"/>
</dbReference>
<dbReference type="Proteomes" id="UP000031104">
    <property type="component" value="Chromosome"/>
</dbReference>
<evidence type="ECO:0000313" key="2">
    <source>
        <dbReference type="EMBL" id="AJC49465.1"/>
    </source>
</evidence>
<dbReference type="Gene3D" id="3.30.420.150">
    <property type="entry name" value="Exopolyphosphatase. Domain 2"/>
    <property type="match status" value="1"/>
</dbReference>
<evidence type="ECO:0000313" key="3">
    <source>
        <dbReference type="Proteomes" id="UP000031104"/>
    </source>
</evidence>
<dbReference type="InterPro" id="IPR043129">
    <property type="entry name" value="ATPase_NBD"/>
</dbReference>
<dbReference type="RefSeq" id="WP_039125566.1">
    <property type="nucleotide sequence ID" value="NZ_CP010427.1"/>
</dbReference>
<evidence type="ECO:0000259" key="1">
    <source>
        <dbReference type="Pfam" id="PF02541"/>
    </source>
</evidence>
<dbReference type="HOGENOM" id="CLU_025908_1_1_6"/>
<dbReference type="InterPro" id="IPR003695">
    <property type="entry name" value="Ppx_GppA_N"/>
</dbReference>
<dbReference type="PANTHER" id="PTHR30005">
    <property type="entry name" value="EXOPOLYPHOSPHATASE"/>
    <property type="match status" value="1"/>
</dbReference>
<dbReference type="AlphaFoldDB" id="A0A0A8E5H0"/>
<reference evidence="2 3" key="1">
    <citation type="submission" date="2014-12" db="EMBL/GenBank/DDBJ databases">
        <title>Complete genome sequence of Francisella guanzhouensis strain 08HL01032 isolated from air-conditioning system in China.</title>
        <authorList>
            <person name="Svensson D."/>
            <person name="Ohrman C."/>
            <person name="Backman S."/>
            <person name="Karlsson E."/>
            <person name="Nilsson E."/>
            <person name="Bystrom M."/>
            <person name="Larkeryd A."/>
            <person name="Stenberg P."/>
            <person name="Scholtz H.C."/>
            <person name="Forsman M."/>
            <person name="Sjodin A."/>
        </authorList>
    </citation>
    <scope>NUCLEOTIDE SEQUENCE [LARGE SCALE GENOMIC DNA]</scope>
    <source>
        <strain evidence="2 3">08HL01032</strain>
    </source>
</reference>
<name>A0A0A8E5H0_9GAMM</name>
<dbReference type="OrthoDB" id="9793035at2"/>
<dbReference type="CDD" id="cd24053">
    <property type="entry name" value="ASKHA_NBD_EcPPX-GppA-like"/>
    <property type="match status" value="1"/>
</dbReference>
<dbReference type="GO" id="GO:0016462">
    <property type="term" value="F:pyrophosphatase activity"/>
    <property type="evidence" value="ECO:0007669"/>
    <property type="project" value="TreeGrafter"/>
</dbReference>
<dbReference type="Gene3D" id="3.30.420.40">
    <property type="match status" value="1"/>
</dbReference>
<dbReference type="KEGG" id="fgu:SD28_07470"/>
<dbReference type="PANTHER" id="PTHR30005:SF0">
    <property type="entry name" value="RETROGRADE REGULATION PROTEIN 2"/>
    <property type="match status" value="1"/>
</dbReference>
<feature type="domain" description="Ppx/GppA phosphatase N-terminal" evidence="1">
    <location>
        <begin position="24"/>
        <end position="301"/>
    </location>
</feature>
<keyword evidence="3" id="KW-1185">Reference proteome</keyword>
<proteinExistence type="predicted"/>
<dbReference type="Pfam" id="PF02541">
    <property type="entry name" value="Ppx-GppA"/>
    <property type="match status" value="1"/>
</dbReference>
<accession>A0A0A8E5H0</accession>
<gene>
    <name evidence="2" type="ORF">SD28_07470</name>
</gene>